<evidence type="ECO:0000313" key="1">
    <source>
        <dbReference type="EMBL" id="VAV89044.1"/>
    </source>
</evidence>
<reference evidence="1" key="1">
    <citation type="submission" date="2018-06" db="EMBL/GenBank/DDBJ databases">
        <authorList>
            <person name="Zhirakovskaya E."/>
        </authorList>
    </citation>
    <scope>NUCLEOTIDE SEQUENCE</scope>
</reference>
<accession>A0A3B0R6L4</accession>
<name>A0A3B0R6L4_9ZZZZ</name>
<gene>
    <name evidence="1" type="ORF">MNBD_ALPHA02-1391</name>
</gene>
<proteinExistence type="predicted"/>
<sequence length="85" mass="9103">MTHVILRVQGTESSLPLADLTIGRILAEARAVGLEEFAVLCNGEEIASPEKLSPRAGDVFVLLPADYEDAEITVDISNEPANDPQ</sequence>
<organism evidence="1">
    <name type="scientific">hydrothermal vent metagenome</name>
    <dbReference type="NCBI Taxonomy" id="652676"/>
    <lineage>
        <taxon>unclassified sequences</taxon>
        <taxon>metagenomes</taxon>
        <taxon>ecological metagenomes</taxon>
    </lineage>
</organism>
<protein>
    <submittedName>
        <fullName evidence="1">Uncharacterized protein</fullName>
    </submittedName>
</protein>
<dbReference type="EMBL" id="UOED01000042">
    <property type="protein sequence ID" value="VAV89044.1"/>
    <property type="molecule type" value="Genomic_DNA"/>
</dbReference>
<dbReference type="AlphaFoldDB" id="A0A3B0R6L4"/>